<comment type="caution">
    <text evidence="2">The sequence shown here is derived from an EMBL/GenBank/DDBJ whole genome shotgun (WGS) entry which is preliminary data.</text>
</comment>
<name>A0A016SNU1_9BILA</name>
<dbReference type="EMBL" id="JARK01001535">
    <property type="protein sequence ID" value="EYB92007.1"/>
    <property type="molecule type" value="Genomic_DNA"/>
</dbReference>
<gene>
    <name evidence="2" type="primary">Acey_s0199.g1663</name>
    <name evidence="2" type="ORF">Y032_0199g1663</name>
</gene>
<evidence type="ECO:0000313" key="2">
    <source>
        <dbReference type="EMBL" id="EYB92007.1"/>
    </source>
</evidence>
<feature type="transmembrane region" description="Helical" evidence="1">
    <location>
        <begin position="114"/>
        <end position="137"/>
    </location>
</feature>
<dbReference type="Proteomes" id="UP000024635">
    <property type="component" value="Unassembled WGS sequence"/>
</dbReference>
<accession>A0A016SNU1</accession>
<organism evidence="2 3">
    <name type="scientific">Ancylostoma ceylanicum</name>
    <dbReference type="NCBI Taxonomy" id="53326"/>
    <lineage>
        <taxon>Eukaryota</taxon>
        <taxon>Metazoa</taxon>
        <taxon>Ecdysozoa</taxon>
        <taxon>Nematoda</taxon>
        <taxon>Chromadorea</taxon>
        <taxon>Rhabditida</taxon>
        <taxon>Rhabditina</taxon>
        <taxon>Rhabditomorpha</taxon>
        <taxon>Strongyloidea</taxon>
        <taxon>Ancylostomatidae</taxon>
        <taxon>Ancylostomatinae</taxon>
        <taxon>Ancylostoma</taxon>
    </lineage>
</organism>
<reference evidence="3" key="1">
    <citation type="journal article" date="2015" name="Nat. Genet.">
        <title>The genome and transcriptome of the zoonotic hookworm Ancylostoma ceylanicum identify infection-specific gene families.</title>
        <authorList>
            <person name="Schwarz E.M."/>
            <person name="Hu Y."/>
            <person name="Antoshechkin I."/>
            <person name="Miller M.M."/>
            <person name="Sternberg P.W."/>
            <person name="Aroian R.V."/>
        </authorList>
    </citation>
    <scope>NUCLEOTIDE SEQUENCE</scope>
    <source>
        <strain evidence="3">HY135</strain>
    </source>
</reference>
<evidence type="ECO:0000256" key="1">
    <source>
        <dbReference type="SAM" id="Phobius"/>
    </source>
</evidence>
<evidence type="ECO:0000313" key="3">
    <source>
        <dbReference type="Proteomes" id="UP000024635"/>
    </source>
</evidence>
<keyword evidence="1" id="KW-0812">Transmembrane</keyword>
<keyword evidence="1" id="KW-0472">Membrane</keyword>
<protein>
    <submittedName>
        <fullName evidence="2">Uncharacterized protein</fullName>
    </submittedName>
</protein>
<keyword evidence="3" id="KW-1185">Reference proteome</keyword>
<proteinExistence type="predicted"/>
<keyword evidence="1" id="KW-1133">Transmembrane helix</keyword>
<sequence length="180" mass="20428">MNPTQNFQALRYSSHFAVFLPTCPNRRRFVPTIKFTTGSVYALEKNKELTNLKNHAGSVEEDVVTICFVLTYSADVHLEQRRRIAMGVREVMVSCFTAISDFSTNRFHLSPETFVTIVIFSVAAVGLLFLTFSCDIGRIIGFRRLFRCSLPPFCLNSITSRPKYEVENSENTHHSSPCFG</sequence>
<dbReference type="AlphaFoldDB" id="A0A016SNU1"/>